<dbReference type="AlphaFoldDB" id="A0A813UEG0"/>
<proteinExistence type="predicted"/>
<dbReference type="Proteomes" id="UP000681722">
    <property type="component" value="Unassembled WGS sequence"/>
</dbReference>
<sequence length="230" mass="25955">MNSSLGIPVSPFFKFPSIMIKHKAIEGGMGIHIYRNFAIEENPGDWILQEVFENSAFVKQLIPENAPLSTIRVITASSADKTNSIKALTAVFRAGRPNESTDHNAIFFNIDMKSGLLSSGTTTKHWNKLGLLNFCHIDKTMWNVYRTHPDSGVQIEGVKWPNLSELIKIVCDAHEKMCADVPLIGWDVALTSKGIMLLELNISCNFFNGKLDRRHYTNFCYDWFRVLDSS</sequence>
<organism evidence="2 6">
    <name type="scientific">Didymodactylos carnosus</name>
    <dbReference type="NCBI Taxonomy" id="1234261"/>
    <lineage>
        <taxon>Eukaryota</taxon>
        <taxon>Metazoa</taxon>
        <taxon>Spiralia</taxon>
        <taxon>Gnathifera</taxon>
        <taxon>Rotifera</taxon>
        <taxon>Eurotatoria</taxon>
        <taxon>Bdelloidea</taxon>
        <taxon>Philodinida</taxon>
        <taxon>Philodinidae</taxon>
        <taxon>Didymodactylos</taxon>
    </lineage>
</organism>
<gene>
    <name evidence="2" type="ORF">GPM918_LOCUS4611</name>
    <name evidence="3" type="ORF">OVA965_LOCUS7910</name>
    <name evidence="4" type="ORF">SRO942_LOCUS4612</name>
    <name evidence="5" type="ORF">TMI583_LOCUS7906</name>
</gene>
<dbReference type="InterPro" id="IPR039523">
    <property type="entry name" value="RimK-rel_E_lig_ATP-grasp"/>
</dbReference>
<name>A0A813UEG0_9BILA</name>
<dbReference type="EMBL" id="CAJOBC010000628">
    <property type="protein sequence ID" value="CAF3608824.1"/>
    <property type="molecule type" value="Genomic_DNA"/>
</dbReference>
<protein>
    <recommendedName>
        <fullName evidence="1">Alpha-L-glutamate ligase-related protein ATP-grasp domain-containing protein</fullName>
    </recommendedName>
</protein>
<dbReference type="EMBL" id="CAJNOQ010000628">
    <property type="protein sequence ID" value="CAF0822302.1"/>
    <property type="molecule type" value="Genomic_DNA"/>
</dbReference>
<dbReference type="Pfam" id="PF14397">
    <property type="entry name" value="ATPgrasp_ST"/>
    <property type="match status" value="1"/>
</dbReference>
<evidence type="ECO:0000313" key="5">
    <source>
        <dbReference type="EMBL" id="CAF3651413.1"/>
    </source>
</evidence>
<dbReference type="EMBL" id="CAJOBA010002589">
    <property type="protein sequence ID" value="CAF3651413.1"/>
    <property type="molecule type" value="Genomic_DNA"/>
</dbReference>
<dbReference type="Proteomes" id="UP000677228">
    <property type="component" value="Unassembled WGS sequence"/>
</dbReference>
<keyword evidence="6" id="KW-1185">Reference proteome</keyword>
<dbReference type="EMBL" id="CAJNOK010002588">
    <property type="protein sequence ID" value="CAF0866598.1"/>
    <property type="molecule type" value="Genomic_DNA"/>
</dbReference>
<evidence type="ECO:0000313" key="2">
    <source>
        <dbReference type="EMBL" id="CAF0822302.1"/>
    </source>
</evidence>
<dbReference type="Proteomes" id="UP000663829">
    <property type="component" value="Unassembled WGS sequence"/>
</dbReference>
<accession>A0A813UEG0</accession>
<evidence type="ECO:0000313" key="3">
    <source>
        <dbReference type="EMBL" id="CAF0866598.1"/>
    </source>
</evidence>
<dbReference type="Proteomes" id="UP000682733">
    <property type="component" value="Unassembled WGS sequence"/>
</dbReference>
<evidence type="ECO:0000313" key="4">
    <source>
        <dbReference type="EMBL" id="CAF3608824.1"/>
    </source>
</evidence>
<reference evidence="2" key="1">
    <citation type="submission" date="2021-02" db="EMBL/GenBank/DDBJ databases">
        <authorList>
            <person name="Nowell W R."/>
        </authorList>
    </citation>
    <scope>NUCLEOTIDE SEQUENCE</scope>
</reference>
<evidence type="ECO:0000259" key="1">
    <source>
        <dbReference type="Pfam" id="PF14397"/>
    </source>
</evidence>
<feature type="domain" description="Alpha-L-glutamate ligase-related protein ATP-grasp" evidence="1">
    <location>
        <begin position="37"/>
        <end position="202"/>
    </location>
</feature>
<dbReference type="OrthoDB" id="35279at2759"/>
<comment type="caution">
    <text evidence="2">The sequence shown here is derived from an EMBL/GenBank/DDBJ whole genome shotgun (WGS) entry which is preliminary data.</text>
</comment>
<evidence type="ECO:0000313" key="6">
    <source>
        <dbReference type="Proteomes" id="UP000663829"/>
    </source>
</evidence>